<feature type="non-terminal residue" evidence="1">
    <location>
        <position position="1"/>
    </location>
</feature>
<sequence length="43" mass="5347">FTVILIYVVYKVCIEVKLYKEDRRDERLRDMVDESLNNKREVR</sequence>
<proteinExistence type="predicted"/>
<reference evidence="1" key="1">
    <citation type="journal article" date="2015" name="Nature">
        <title>Complex archaea that bridge the gap between prokaryotes and eukaryotes.</title>
        <authorList>
            <person name="Spang A."/>
            <person name="Saw J.H."/>
            <person name="Jorgensen S.L."/>
            <person name="Zaremba-Niedzwiedzka K."/>
            <person name="Martijn J."/>
            <person name="Lind A.E."/>
            <person name="van Eijk R."/>
            <person name="Schleper C."/>
            <person name="Guy L."/>
            <person name="Ettema T.J."/>
        </authorList>
    </citation>
    <scope>NUCLEOTIDE SEQUENCE</scope>
</reference>
<dbReference type="EMBL" id="LAZR01055510">
    <property type="protein sequence ID" value="KKK76210.1"/>
    <property type="molecule type" value="Genomic_DNA"/>
</dbReference>
<organism evidence="1">
    <name type="scientific">marine sediment metagenome</name>
    <dbReference type="NCBI Taxonomy" id="412755"/>
    <lineage>
        <taxon>unclassified sequences</taxon>
        <taxon>metagenomes</taxon>
        <taxon>ecological metagenomes</taxon>
    </lineage>
</organism>
<dbReference type="AlphaFoldDB" id="A0A0F8YR02"/>
<evidence type="ECO:0000313" key="1">
    <source>
        <dbReference type="EMBL" id="KKK76210.1"/>
    </source>
</evidence>
<name>A0A0F8YR02_9ZZZZ</name>
<comment type="caution">
    <text evidence="1">The sequence shown here is derived from an EMBL/GenBank/DDBJ whole genome shotgun (WGS) entry which is preliminary data.</text>
</comment>
<protein>
    <submittedName>
        <fullName evidence="1">Uncharacterized protein</fullName>
    </submittedName>
</protein>
<gene>
    <name evidence="1" type="ORF">LCGC14_2865970</name>
</gene>
<accession>A0A0F8YR02</accession>